<organism evidence="2 3">
    <name type="scientific">Olivibacter ginsenosidimutans</name>
    <dbReference type="NCBI Taxonomy" id="1176537"/>
    <lineage>
        <taxon>Bacteria</taxon>
        <taxon>Pseudomonadati</taxon>
        <taxon>Bacteroidota</taxon>
        <taxon>Sphingobacteriia</taxon>
        <taxon>Sphingobacteriales</taxon>
        <taxon>Sphingobacteriaceae</taxon>
        <taxon>Olivibacter</taxon>
    </lineage>
</organism>
<dbReference type="Proteomes" id="UP001501411">
    <property type="component" value="Unassembled WGS sequence"/>
</dbReference>
<keyword evidence="3" id="KW-1185">Reference proteome</keyword>
<feature type="coiled-coil region" evidence="1">
    <location>
        <begin position="31"/>
        <end position="83"/>
    </location>
</feature>
<protein>
    <submittedName>
        <fullName evidence="2">Uncharacterized protein</fullName>
    </submittedName>
</protein>
<evidence type="ECO:0000313" key="2">
    <source>
        <dbReference type="EMBL" id="GAA4778506.1"/>
    </source>
</evidence>
<name>A0ABP9ABR6_9SPHI</name>
<reference evidence="3" key="1">
    <citation type="journal article" date="2019" name="Int. J. Syst. Evol. Microbiol.">
        <title>The Global Catalogue of Microorganisms (GCM) 10K type strain sequencing project: providing services to taxonomists for standard genome sequencing and annotation.</title>
        <authorList>
            <consortium name="The Broad Institute Genomics Platform"/>
            <consortium name="The Broad Institute Genome Sequencing Center for Infectious Disease"/>
            <person name="Wu L."/>
            <person name="Ma J."/>
        </authorList>
    </citation>
    <scope>NUCLEOTIDE SEQUENCE [LARGE SCALE GENOMIC DNA]</scope>
    <source>
        <strain evidence="3">JCM 18200</strain>
    </source>
</reference>
<keyword evidence="1" id="KW-0175">Coiled coil</keyword>
<gene>
    <name evidence="2" type="ORF">GCM10023231_01350</name>
</gene>
<evidence type="ECO:0000256" key="1">
    <source>
        <dbReference type="SAM" id="Coils"/>
    </source>
</evidence>
<sequence length="131" mass="15665">MDVTDISIRLKYKINYWFSLKEEFDTLTTKRDKTKQRIIKETNKIKEINNKDKSVNIEVIQRYVDLDNLLIDLDNKLNNINKEMYHVFQLVYDVMLRLRIKTIISVVDGKKHKICLGKDFMFTKEPLAPVK</sequence>
<comment type="caution">
    <text evidence="2">The sequence shown here is derived from an EMBL/GenBank/DDBJ whole genome shotgun (WGS) entry which is preliminary data.</text>
</comment>
<dbReference type="RefSeq" id="WP_345229748.1">
    <property type="nucleotide sequence ID" value="NZ_BAABIQ010000001.1"/>
</dbReference>
<dbReference type="EMBL" id="BAABIQ010000001">
    <property type="protein sequence ID" value="GAA4778506.1"/>
    <property type="molecule type" value="Genomic_DNA"/>
</dbReference>
<accession>A0ABP9ABR6</accession>
<proteinExistence type="predicted"/>
<evidence type="ECO:0000313" key="3">
    <source>
        <dbReference type="Proteomes" id="UP001501411"/>
    </source>
</evidence>